<gene>
    <name evidence="2" type="ORF">K435DRAFT_877422</name>
</gene>
<feature type="compositionally biased region" description="Low complexity" evidence="1">
    <location>
        <begin position="101"/>
        <end position="119"/>
    </location>
</feature>
<dbReference type="EMBL" id="ML180342">
    <property type="protein sequence ID" value="THU77767.1"/>
    <property type="molecule type" value="Genomic_DNA"/>
</dbReference>
<reference evidence="2 3" key="1">
    <citation type="journal article" date="2019" name="Nat. Ecol. Evol.">
        <title>Megaphylogeny resolves global patterns of mushroom evolution.</title>
        <authorList>
            <person name="Varga T."/>
            <person name="Krizsan K."/>
            <person name="Foldi C."/>
            <person name="Dima B."/>
            <person name="Sanchez-Garcia M."/>
            <person name="Sanchez-Ramirez S."/>
            <person name="Szollosi G.J."/>
            <person name="Szarkandi J.G."/>
            <person name="Papp V."/>
            <person name="Albert L."/>
            <person name="Andreopoulos W."/>
            <person name="Angelini C."/>
            <person name="Antonin V."/>
            <person name="Barry K.W."/>
            <person name="Bougher N.L."/>
            <person name="Buchanan P."/>
            <person name="Buyck B."/>
            <person name="Bense V."/>
            <person name="Catcheside P."/>
            <person name="Chovatia M."/>
            <person name="Cooper J."/>
            <person name="Damon W."/>
            <person name="Desjardin D."/>
            <person name="Finy P."/>
            <person name="Geml J."/>
            <person name="Haridas S."/>
            <person name="Hughes K."/>
            <person name="Justo A."/>
            <person name="Karasinski D."/>
            <person name="Kautmanova I."/>
            <person name="Kiss B."/>
            <person name="Kocsube S."/>
            <person name="Kotiranta H."/>
            <person name="LaButti K.M."/>
            <person name="Lechner B.E."/>
            <person name="Liimatainen K."/>
            <person name="Lipzen A."/>
            <person name="Lukacs Z."/>
            <person name="Mihaltcheva S."/>
            <person name="Morgado L.N."/>
            <person name="Niskanen T."/>
            <person name="Noordeloos M.E."/>
            <person name="Ohm R.A."/>
            <person name="Ortiz-Santana B."/>
            <person name="Ovrebo C."/>
            <person name="Racz N."/>
            <person name="Riley R."/>
            <person name="Savchenko A."/>
            <person name="Shiryaev A."/>
            <person name="Soop K."/>
            <person name="Spirin V."/>
            <person name="Szebenyi C."/>
            <person name="Tomsovsky M."/>
            <person name="Tulloss R.E."/>
            <person name="Uehling J."/>
            <person name="Grigoriev I.V."/>
            <person name="Vagvolgyi C."/>
            <person name="Papp T."/>
            <person name="Martin F.M."/>
            <person name="Miettinen O."/>
            <person name="Hibbett D.S."/>
            <person name="Nagy L.G."/>
        </authorList>
    </citation>
    <scope>NUCLEOTIDE SEQUENCE [LARGE SCALE GENOMIC DNA]</scope>
    <source>
        <strain evidence="2 3">CBS 962.96</strain>
    </source>
</reference>
<feature type="region of interest" description="Disordered" evidence="1">
    <location>
        <begin position="101"/>
        <end position="128"/>
    </location>
</feature>
<feature type="region of interest" description="Disordered" evidence="1">
    <location>
        <begin position="595"/>
        <end position="617"/>
    </location>
</feature>
<evidence type="ECO:0000256" key="1">
    <source>
        <dbReference type="SAM" id="MobiDB-lite"/>
    </source>
</evidence>
<protein>
    <submittedName>
        <fullName evidence="2">Uncharacterized protein</fullName>
    </submittedName>
</protein>
<organism evidence="2 3">
    <name type="scientific">Dendrothele bispora (strain CBS 962.96)</name>
    <dbReference type="NCBI Taxonomy" id="1314807"/>
    <lineage>
        <taxon>Eukaryota</taxon>
        <taxon>Fungi</taxon>
        <taxon>Dikarya</taxon>
        <taxon>Basidiomycota</taxon>
        <taxon>Agaricomycotina</taxon>
        <taxon>Agaricomycetes</taxon>
        <taxon>Agaricomycetidae</taxon>
        <taxon>Agaricales</taxon>
        <taxon>Agaricales incertae sedis</taxon>
        <taxon>Dendrothele</taxon>
    </lineage>
</organism>
<feature type="compositionally biased region" description="Polar residues" evidence="1">
    <location>
        <begin position="291"/>
        <end position="312"/>
    </location>
</feature>
<dbReference type="Proteomes" id="UP000297245">
    <property type="component" value="Unassembled WGS sequence"/>
</dbReference>
<feature type="compositionally biased region" description="Basic and acidic residues" evidence="1">
    <location>
        <begin position="269"/>
        <end position="282"/>
    </location>
</feature>
<name>A0A4S8KPZ5_DENBC</name>
<dbReference type="AlphaFoldDB" id="A0A4S8KPZ5"/>
<keyword evidence="3" id="KW-1185">Reference proteome</keyword>
<sequence length="617" mass="66970">MVPPFKRFLDTITSPELTTTSARHRYAISVGSLVLLFGTLCKIFSWHHIPLPFTLRTLSSTPPGNEYKRPHDSQGFSSQTKALFVLRLLSLLPILASTPNNNTFSTPNSTSNNTPSTSTDGDNAQRPLNDPEATKYILAYNPVNRTANLVIVPNDFVPVVAAYGADTAFRHFQSEVKDQHEALAKIFSKYPDRDAAKMQKIGAAQELLTILSSAHSSSFQDVMVNDIGFMENSFISAQSLAEKAFNQLQEAIPATHSKVNSLVARYRKFRDDNDRRQKERGDQNVPPVAVANTSPLDGQTTNPSTAPTTLQPAATIRSGPVQGRGRGLSVAGRTVNSSAHAPPNPDQDVAMADLSSSVDPNATPTTPANPPGTKSRKERSRSKKSEKRVVVDENTPATALTATIVQEVGTQAQAIAKTVPRKRTISVDADSSAAKVARLEDSLKHKSLEELTSMATNVMTLDRESLWALFTLGDHYRDVVLPGLSLDDPSTLTTSALVDTIVMLQNRMRSNTVESLLNLCNVQDSAFLLVDLLREHQDRLQDFSDKGGHTLSEIAKAKDEVLPPADPYPTPMEEDKVLDEAEPLGDAATIVAHVSAPPSLAPSEQSFPDSEASYQTA</sequence>
<accession>A0A4S8KPZ5</accession>
<evidence type="ECO:0000313" key="2">
    <source>
        <dbReference type="EMBL" id="THU77767.1"/>
    </source>
</evidence>
<feature type="region of interest" description="Disordered" evidence="1">
    <location>
        <begin position="268"/>
        <end position="392"/>
    </location>
</feature>
<evidence type="ECO:0000313" key="3">
    <source>
        <dbReference type="Proteomes" id="UP000297245"/>
    </source>
</evidence>
<proteinExistence type="predicted"/>
<feature type="compositionally biased region" description="Polar residues" evidence="1">
    <location>
        <begin position="602"/>
        <end position="617"/>
    </location>
</feature>
<feature type="compositionally biased region" description="Basic residues" evidence="1">
    <location>
        <begin position="374"/>
        <end position="386"/>
    </location>
</feature>